<keyword evidence="2" id="KW-1185">Reference proteome</keyword>
<dbReference type="HOGENOM" id="CLU_044582_0_0_10"/>
<organism evidence="1 2">
    <name type="scientific">Hoylesella loescheii DSM 19665 = JCM 12249 = ATCC 15930</name>
    <dbReference type="NCBI Taxonomy" id="1122985"/>
    <lineage>
        <taxon>Bacteria</taxon>
        <taxon>Pseudomonadati</taxon>
        <taxon>Bacteroidota</taxon>
        <taxon>Bacteroidia</taxon>
        <taxon>Bacteroidales</taxon>
        <taxon>Prevotellaceae</taxon>
        <taxon>Hoylesella</taxon>
    </lineage>
</organism>
<dbReference type="Pfam" id="PF11013">
    <property type="entry name" value="DUF2851"/>
    <property type="match status" value="1"/>
</dbReference>
<gene>
    <name evidence="1" type="ORF">HMPREF1991_02396</name>
</gene>
<evidence type="ECO:0000313" key="2">
    <source>
        <dbReference type="Proteomes" id="UP000027442"/>
    </source>
</evidence>
<dbReference type="InterPro" id="IPR021272">
    <property type="entry name" value="DUF2851"/>
</dbReference>
<evidence type="ECO:0000313" key="1">
    <source>
        <dbReference type="EMBL" id="KDR51562.1"/>
    </source>
</evidence>
<name>A0A069QFV1_HOYLO</name>
<proteinExistence type="predicted"/>
<dbReference type="PATRIC" id="fig|1122985.7.peg.2481"/>
<reference evidence="1 2" key="1">
    <citation type="submission" date="2013-08" db="EMBL/GenBank/DDBJ databases">
        <authorList>
            <person name="Weinstock G."/>
            <person name="Sodergren E."/>
            <person name="Wylie T."/>
            <person name="Fulton L."/>
            <person name="Fulton R."/>
            <person name="Fronick C."/>
            <person name="O'Laughlin M."/>
            <person name="Godfrey J."/>
            <person name="Miner T."/>
            <person name="Herter B."/>
            <person name="Appelbaum E."/>
            <person name="Cordes M."/>
            <person name="Lek S."/>
            <person name="Wollam A."/>
            <person name="Pepin K.H."/>
            <person name="Palsikar V.B."/>
            <person name="Mitreva M."/>
            <person name="Wilson R.K."/>
        </authorList>
    </citation>
    <scope>NUCLEOTIDE SEQUENCE [LARGE SCALE GENOMIC DNA]</scope>
    <source>
        <strain evidence="1 2">ATCC 15930</strain>
    </source>
</reference>
<dbReference type="Proteomes" id="UP000027442">
    <property type="component" value="Unassembled WGS sequence"/>
</dbReference>
<comment type="caution">
    <text evidence="1">The sequence shown here is derived from an EMBL/GenBank/DDBJ whole genome shotgun (WGS) entry which is preliminary data.</text>
</comment>
<evidence type="ECO:0008006" key="3">
    <source>
        <dbReference type="Google" id="ProtNLM"/>
    </source>
</evidence>
<dbReference type="eggNOG" id="ENOG502Z7XW">
    <property type="taxonomic scope" value="Bacteria"/>
</dbReference>
<protein>
    <recommendedName>
        <fullName evidence="3">DUF2851 domain-containing protein</fullName>
    </recommendedName>
</protein>
<sequence length="461" mass="52788">MRKIAFSLTFKAIFSFFLYSFALHNPYIAMPMEQLLHYVWKHKLFATAPLRTTEGVDVEVIDTGLHNDNAGPDFFNAKVKLGDTLWVGNVEIHNTASQWFEHGHQNDPRYNNVVLHVVGKADMECQTQDGKQLPQMELAVPSGVLAHYSELLVADKFPPCHHIIPHLQRLTLHSWLAALQTERLESKTEAVIRRVEQAGGSWEDAFFMTLARNFGFGVNGDAFERWAANIPLRCVDHHRDNTFQIEALFMGQAGLLNDAAIPTRHREAAMAENYFGQLKKEYTYLAHKFNLQPLDPSLWLFLRLRPQNFPHIRLSQLAMLHHSRRASLANIVACENLALLRKALATQVSAYWQTHYVFGGESKGSDKALSTVSRDVLILNTVVPVLFAYGRHRHNETLCDRAFQLLDELKAEDNHIIRMWKACGLEVNNAGDTQALIQLKNEYCDRKNCLRCRIGYEYLRR</sequence>
<accession>A0A069QFV1</accession>
<dbReference type="EMBL" id="JNGW01000104">
    <property type="protein sequence ID" value="KDR51562.1"/>
    <property type="molecule type" value="Genomic_DNA"/>
</dbReference>
<dbReference type="AlphaFoldDB" id="A0A069QFV1"/>